<dbReference type="InterPro" id="IPR015421">
    <property type="entry name" value="PyrdxlP-dep_Trfase_major"/>
</dbReference>
<evidence type="ECO:0000313" key="8">
    <source>
        <dbReference type="Proteomes" id="UP000199071"/>
    </source>
</evidence>
<name>A0A1G6A7L5_9HYPH</name>
<comment type="similarity">
    <text evidence="2 6">Belongs to the class-III pyridoxal-phosphate-dependent aminotransferase family.</text>
</comment>
<dbReference type="InterPro" id="IPR005814">
    <property type="entry name" value="Aminotrans_3"/>
</dbReference>
<evidence type="ECO:0000256" key="1">
    <source>
        <dbReference type="ARBA" id="ARBA00001933"/>
    </source>
</evidence>
<evidence type="ECO:0000256" key="2">
    <source>
        <dbReference type="ARBA" id="ARBA00008954"/>
    </source>
</evidence>
<dbReference type="InterPro" id="IPR049704">
    <property type="entry name" value="Aminotrans_3_PPA_site"/>
</dbReference>
<evidence type="ECO:0000313" key="7">
    <source>
        <dbReference type="EMBL" id="SDB04431.1"/>
    </source>
</evidence>
<dbReference type="PANTHER" id="PTHR43094">
    <property type="entry name" value="AMINOTRANSFERASE"/>
    <property type="match status" value="1"/>
</dbReference>
<dbReference type="PIRSF" id="PIRSF000521">
    <property type="entry name" value="Transaminase_4ab_Lys_Orn"/>
    <property type="match status" value="1"/>
</dbReference>
<evidence type="ECO:0000256" key="6">
    <source>
        <dbReference type="RuleBase" id="RU003560"/>
    </source>
</evidence>
<dbReference type="Proteomes" id="UP000199071">
    <property type="component" value="Unassembled WGS sequence"/>
</dbReference>
<gene>
    <name evidence="7" type="ORF">SAMN02982931_00269</name>
</gene>
<dbReference type="PROSITE" id="PS00600">
    <property type="entry name" value="AA_TRANSFER_CLASS_3"/>
    <property type="match status" value="1"/>
</dbReference>
<dbReference type="GO" id="GO:0030170">
    <property type="term" value="F:pyridoxal phosphate binding"/>
    <property type="evidence" value="ECO:0007669"/>
    <property type="project" value="InterPro"/>
</dbReference>
<dbReference type="SUPFAM" id="SSF53383">
    <property type="entry name" value="PLP-dependent transferases"/>
    <property type="match status" value="1"/>
</dbReference>
<dbReference type="InterPro" id="IPR015424">
    <property type="entry name" value="PyrdxlP-dep_Trfase"/>
</dbReference>
<dbReference type="AlphaFoldDB" id="A0A1G6A7L5"/>
<dbReference type="STRING" id="665467.SAMN02982931_00269"/>
<sequence length="452" mass="48858">MDTRPVPAASTSLGERAKRHVRHFLADFAALEREYPAGYPKMIVRGEGAYVFDADDHRLLDAGSHLGACQIGHGRREVADRIAEQVRQLEFIALDAGVSHPYVVELAERLAAIVACDDPVFSFTNSGSESNELAFKIARTYHARRGEPSRTKVISRLGSYHGSSIAASAATGVDAFKTGFGPLAPDFLHTTPPTRSPFGHREETATAELSLADLEAMIEREGPETVAAIIAEPIAIPGAVKIPHSGYFARLRKLCDAHGILLIIDEVVCGFGRTGRMFGADHFDVRGDIVTYAKGLTSGYIPMGAVAVSGRVNEVFLKTPLLHLNTYAGHPVACASALAALDIMEAENLVDHAAVMEQVLRDELNRMSQSVQRVRDISVIGLLSSVISDISDVEDPDATIRKVRKDAYDAGLLVRIARDGTNMSAHFYPALVVGQRDIEDGVRGLETALRQV</sequence>
<dbReference type="Gene3D" id="3.40.640.10">
    <property type="entry name" value="Type I PLP-dependent aspartate aminotransferase-like (Major domain)"/>
    <property type="match status" value="1"/>
</dbReference>
<keyword evidence="5 6" id="KW-0663">Pyridoxal phosphate</keyword>
<dbReference type="GO" id="GO:0008483">
    <property type="term" value="F:transaminase activity"/>
    <property type="evidence" value="ECO:0007669"/>
    <property type="project" value="UniProtKB-KW"/>
</dbReference>
<evidence type="ECO:0000256" key="4">
    <source>
        <dbReference type="ARBA" id="ARBA00022679"/>
    </source>
</evidence>
<dbReference type="InterPro" id="IPR015422">
    <property type="entry name" value="PyrdxlP-dep_Trfase_small"/>
</dbReference>
<dbReference type="Pfam" id="PF00202">
    <property type="entry name" value="Aminotran_3"/>
    <property type="match status" value="1"/>
</dbReference>
<dbReference type="PANTHER" id="PTHR43094:SF1">
    <property type="entry name" value="AMINOTRANSFERASE CLASS-III"/>
    <property type="match status" value="1"/>
</dbReference>
<dbReference type="FunFam" id="3.40.640.10:FF:000014">
    <property type="entry name" value="Adenosylmethionine-8-amino-7-oxononanoate aminotransferase, probable"/>
    <property type="match status" value="1"/>
</dbReference>
<comment type="cofactor">
    <cofactor evidence="1">
        <name>pyridoxal 5'-phosphate</name>
        <dbReference type="ChEBI" id="CHEBI:597326"/>
    </cofactor>
</comment>
<dbReference type="RefSeq" id="WP_090874412.1">
    <property type="nucleotide sequence ID" value="NZ_FMXQ01000001.1"/>
</dbReference>
<protein>
    <submittedName>
        <fullName evidence="7">Adenosylmethionine-8-amino-7-oxononanoate aminotransferase</fullName>
    </submittedName>
</protein>
<dbReference type="EMBL" id="FMXQ01000001">
    <property type="protein sequence ID" value="SDB04431.1"/>
    <property type="molecule type" value="Genomic_DNA"/>
</dbReference>
<proteinExistence type="inferred from homology"/>
<organism evidence="7 8">
    <name type="scientific">Bauldia litoralis</name>
    <dbReference type="NCBI Taxonomy" id="665467"/>
    <lineage>
        <taxon>Bacteria</taxon>
        <taxon>Pseudomonadati</taxon>
        <taxon>Pseudomonadota</taxon>
        <taxon>Alphaproteobacteria</taxon>
        <taxon>Hyphomicrobiales</taxon>
        <taxon>Kaistiaceae</taxon>
        <taxon>Bauldia</taxon>
    </lineage>
</organism>
<keyword evidence="3 7" id="KW-0032">Aminotransferase</keyword>
<reference evidence="7 8" key="1">
    <citation type="submission" date="2016-10" db="EMBL/GenBank/DDBJ databases">
        <authorList>
            <person name="de Groot N.N."/>
        </authorList>
    </citation>
    <scope>NUCLEOTIDE SEQUENCE [LARGE SCALE GENOMIC DNA]</scope>
    <source>
        <strain evidence="7 8">ATCC 35022</strain>
    </source>
</reference>
<dbReference type="OrthoDB" id="9801052at2"/>
<evidence type="ECO:0000256" key="5">
    <source>
        <dbReference type="ARBA" id="ARBA00022898"/>
    </source>
</evidence>
<dbReference type="Gene3D" id="3.90.1150.10">
    <property type="entry name" value="Aspartate Aminotransferase, domain 1"/>
    <property type="match status" value="1"/>
</dbReference>
<keyword evidence="4 7" id="KW-0808">Transferase</keyword>
<dbReference type="CDD" id="cd00610">
    <property type="entry name" value="OAT_like"/>
    <property type="match status" value="1"/>
</dbReference>
<evidence type="ECO:0000256" key="3">
    <source>
        <dbReference type="ARBA" id="ARBA00022576"/>
    </source>
</evidence>
<accession>A0A1G6A7L5</accession>
<keyword evidence="8" id="KW-1185">Reference proteome</keyword>